<reference evidence="3" key="1">
    <citation type="journal article" date="2023" name="Access Microbiol">
        <title>De-novo genome assembly for Akanthomyces muscarius, a biocontrol agent of insect agricultural pests.</title>
        <authorList>
            <person name="Erdos Z."/>
            <person name="Studholme D.J."/>
            <person name="Raymond B."/>
            <person name="Sharma M."/>
        </authorList>
    </citation>
    <scope>NUCLEOTIDE SEQUENCE</scope>
    <source>
        <strain evidence="3">Ve6</strain>
    </source>
</reference>
<keyword evidence="4" id="KW-1185">Reference proteome</keyword>
<dbReference type="Gene3D" id="1.20.1280.50">
    <property type="match status" value="1"/>
</dbReference>
<dbReference type="Pfam" id="PF12937">
    <property type="entry name" value="F-box-like"/>
    <property type="match status" value="1"/>
</dbReference>
<sequence length="545" mass="61198">MPRLTTLPAELLHYIFSWLDPTDLGALPRVCKVLNDYVKGNWKLCQDVYLNHLDKPHNSNDIDWEQALHDFARLQLICQRPAASDKEPELAFVYKTVTNLLSRASSRGYTNDNSNTHSASRNADFLRQLFAGSDSTRAAFLERSFLFDRVRCERPLQFPHAHDDQNGNKGDDDDDDDDNEQTKTHQRSAQLHCLYGTPIQNVGRLRSERTYPFACSTVYDMRGHTARTRWGPFRDDGSGRVDWEKVEAVMIVLGYNIQSKRFVAKLFSDVWSTPFSGSWAQSYMPTPTPSPAPELSSLELSDPYGITGTWYRVVCFLDYNDFFNYNFPMGDPFPTNLPRPGISVGEATRLIILKLRVTHIEPPGPDDGQELPVVHFAGDSRLLDDGWDANASSELKGTVRLTKEGEVRWTSSSLYNGEERWKSEGVQVGGVRSARGVVGFWFDSEYDAHGPVGPTAIWKASDSEAPYGRLADMLPTGFLAYSALVSVDDSDPEGEMDYSAGEDLEEEEELEVDYETLRGELPALLLDANMSMEMLTAAPPGEDDV</sequence>
<dbReference type="SMART" id="SM00256">
    <property type="entry name" value="FBOX"/>
    <property type="match status" value="1"/>
</dbReference>
<feature type="domain" description="F-box" evidence="2">
    <location>
        <begin position="1"/>
        <end position="52"/>
    </location>
</feature>
<dbReference type="InterPro" id="IPR001810">
    <property type="entry name" value="F-box_dom"/>
</dbReference>
<evidence type="ECO:0000313" key="4">
    <source>
        <dbReference type="Proteomes" id="UP001144673"/>
    </source>
</evidence>
<dbReference type="CDD" id="cd09917">
    <property type="entry name" value="F-box_SF"/>
    <property type="match status" value="1"/>
</dbReference>
<dbReference type="PROSITE" id="PS50181">
    <property type="entry name" value="FBOX"/>
    <property type="match status" value="1"/>
</dbReference>
<dbReference type="GeneID" id="80894047"/>
<dbReference type="AlphaFoldDB" id="A0A9W8UT92"/>
<dbReference type="InterPro" id="IPR036047">
    <property type="entry name" value="F-box-like_dom_sf"/>
</dbReference>
<proteinExistence type="predicted"/>
<name>A0A9W8UT92_AKAMU</name>
<feature type="region of interest" description="Disordered" evidence="1">
    <location>
        <begin position="157"/>
        <end position="188"/>
    </location>
</feature>
<dbReference type="RefSeq" id="XP_056060165.1">
    <property type="nucleotide sequence ID" value="XM_056204850.1"/>
</dbReference>
<dbReference type="SUPFAM" id="SSF81383">
    <property type="entry name" value="F-box domain"/>
    <property type="match status" value="1"/>
</dbReference>
<organism evidence="3 4">
    <name type="scientific">Akanthomyces muscarius</name>
    <name type="common">Entomopathogenic fungus</name>
    <name type="synonym">Lecanicillium muscarium</name>
    <dbReference type="NCBI Taxonomy" id="2231603"/>
    <lineage>
        <taxon>Eukaryota</taxon>
        <taxon>Fungi</taxon>
        <taxon>Dikarya</taxon>
        <taxon>Ascomycota</taxon>
        <taxon>Pezizomycotina</taxon>
        <taxon>Sordariomycetes</taxon>
        <taxon>Hypocreomycetidae</taxon>
        <taxon>Hypocreales</taxon>
        <taxon>Cordycipitaceae</taxon>
        <taxon>Akanthomyces</taxon>
    </lineage>
</organism>
<feature type="compositionally biased region" description="Basic and acidic residues" evidence="1">
    <location>
        <begin position="157"/>
        <end position="170"/>
    </location>
</feature>
<accession>A0A9W8UT92</accession>
<gene>
    <name evidence="3" type="ORF">LMH87_006888</name>
</gene>
<comment type="caution">
    <text evidence="3">The sequence shown here is derived from an EMBL/GenBank/DDBJ whole genome shotgun (WGS) entry which is preliminary data.</text>
</comment>
<dbReference type="EMBL" id="JAJHUN010000001">
    <property type="protein sequence ID" value="KAJ4165250.1"/>
    <property type="molecule type" value="Genomic_DNA"/>
</dbReference>
<protein>
    <recommendedName>
        <fullName evidence="2">F-box domain-containing protein</fullName>
    </recommendedName>
</protein>
<dbReference type="KEGG" id="amus:LMH87_006888"/>
<dbReference type="Proteomes" id="UP001144673">
    <property type="component" value="Chromosome 1"/>
</dbReference>
<evidence type="ECO:0000259" key="2">
    <source>
        <dbReference type="PROSITE" id="PS50181"/>
    </source>
</evidence>
<evidence type="ECO:0000256" key="1">
    <source>
        <dbReference type="SAM" id="MobiDB-lite"/>
    </source>
</evidence>
<evidence type="ECO:0000313" key="3">
    <source>
        <dbReference type="EMBL" id="KAJ4165250.1"/>
    </source>
</evidence>